<feature type="compositionally biased region" description="Basic and acidic residues" evidence="1">
    <location>
        <begin position="1"/>
        <end position="13"/>
    </location>
</feature>
<proteinExistence type="predicted"/>
<reference evidence="2 3" key="1">
    <citation type="journal article" date="2019" name="Int. J. Syst. Evol. Microbiol.">
        <title>The Global Catalogue of Microorganisms (GCM) 10K type strain sequencing project: providing services to taxonomists for standard genome sequencing and annotation.</title>
        <authorList>
            <consortium name="The Broad Institute Genomics Platform"/>
            <consortium name="The Broad Institute Genome Sequencing Center for Infectious Disease"/>
            <person name="Wu L."/>
            <person name="Ma J."/>
        </authorList>
    </citation>
    <scope>NUCLEOTIDE SEQUENCE [LARGE SCALE GENOMIC DNA]</scope>
    <source>
        <strain evidence="2 3">JCM 16114</strain>
    </source>
</reference>
<accession>A0ABN3D2X0</accession>
<keyword evidence="3" id="KW-1185">Reference proteome</keyword>
<evidence type="ECO:0000256" key="1">
    <source>
        <dbReference type="SAM" id="MobiDB-lite"/>
    </source>
</evidence>
<protein>
    <submittedName>
        <fullName evidence="2">Uncharacterized protein</fullName>
    </submittedName>
</protein>
<evidence type="ECO:0000313" key="3">
    <source>
        <dbReference type="Proteomes" id="UP001499843"/>
    </source>
</evidence>
<evidence type="ECO:0000313" key="2">
    <source>
        <dbReference type="EMBL" id="GAA2216167.1"/>
    </source>
</evidence>
<feature type="region of interest" description="Disordered" evidence="1">
    <location>
        <begin position="1"/>
        <end position="44"/>
    </location>
</feature>
<dbReference type="Proteomes" id="UP001499843">
    <property type="component" value="Unassembled WGS sequence"/>
</dbReference>
<sequence>MEETGQSRDRCRADTSAPDTAYSVHSVPRIKANPSPLPQREDAERCDNLDSGRRCVLPAAHRGAHVYPPAEVGTVA</sequence>
<dbReference type="EMBL" id="BAAAQX010000062">
    <property type="protein sequence ID" value="GAA2216167.1"/>
    <property type="molecule type" value="Genomic_DNA"/>
</dbReference>
<organism evidence="2 3">
    <name type="scientific">Nonomuraea monospora</name>
    <dbReference type="NCBI Taxonomy" id="568818"/>
    <lineage>
        <taxon>Bacteria</taxon>
        <taxon>Bacillati</taxon>
        <taxon>Actinomycetota</taxon>
        <taxon>Actinomycetes</taxon>
        <taxon>Streptosporangiales</taxon>
        <taxon>Streptosporangiaceae</taxon>
        <taxon>Nonomuraea</taxon>
    </lineage>
</organism>
<comment type="caution">
    <text evidence="2">The sequence shown here is derived from an EMBL/GenBank/DDBJ whole genome shotgun (WGS) entry which is preliminary data.</text>
</comment>
<name>A0ABN3D2X0_9ACTN</name>
<gene>
    <name evidence="2" type="ORF">GCM10009850_116360</name>
</gene>